<evidence type="ECO:0000313" key="2">
    <source>
        <dbReference type="EMBL" id="WDZ84450.1"/>
    </source>
</evidence>
<dbReference type="InterPro" id="IPR011990">
    <property type="entry name" value="TPR-like_helical_dom_sf"/>
</dbReference>
<feature type="compositionally biased region" description="Basic and acidic residues" evidence="1">
    <location>
        <begin position="359"/>
        <end position="394"/>
    </location>
</feature>
<feature type="compositionally biased region" description="Basic and acidic residues" evidence="1">
    <location>
        <begin position="472"/>
        <end position="489"/>
    </location>
</feature>
<feature type="compositionally biased region" description="Pro residues" evidence="1">
    <location>
        <begin position="405"/>
        <end position="423"/>
    </location>
</feature>
<feature type="region of interest" description="Disordered" evidence="1">
    <location>
        <begin position="1"/>
        <end position="935"/>
    </location>
</feature>
<feature type="compositionally biased region" description="Low complexity" evidence="1">
    <location>
        <begin position="1248"/>
        <end position="1257"/>
    </location>
</feature>
<dbReference type="Pfam" id="PF14903">
    <property type="entry name" value="WG_beta_rep"/>
    <property type="match status" value="3"/>
</dbReference>
<accession>A0ABY7ZNG7</accession>
<dbReference type="PANTHER" id="PTHR37841:SF1">
    <property type="entry name" value="DUF3298 DOMAIN-CONTAINING PROTEIN"/>
    <property type="match status" value="1"/>
</dbReference>
<feature type="compositionally biased region" description="Basic and acidic residues" evidence="1">
    <location>
        <begin position="849"/>
        <end position="865"/>
    </location>
</feature>
<dbReference type="InterPro" id="IPR032774">
    <property type="entry name" value="WG_beta_rep"/>
</dbReference>
<feature type="compositionally biased region" description="Low complexity" evidence="1">
    <location>
        <begin position="745"/>
        <end position="787"/>
    </location>
</feature>
<dbReference type="Gene3D" id="1.25.40.10">
    <property type="entry name" value="Tetratricopeptide repeat domain"/>
    <property type="match status" value="1"/>
</dbReference>
<feature type="compositionally biased region" description="Low complexity" evidence="1">
    <location>
        <begin position="631"/>
        <end position="657"/>
    </location>
</feature>
<dbReference type="PANTHER" id="PTHR37841">
    <property type="entry name" value="GLR2918 PROTEIN"/>
    <property type="match status" value="1"/>
</dbReference>
<name>A0ABY7ZNG7_9ACTN</name>
<feature type="compositionally biased region" description="Pro residues" evidence="1">
    <location>
        <begin position="1017"/>
        <end position="1032"/>
    </location>
</feature>
<feature type="region of interest" description="Disordered" evidence="1">
    <location>
        <begin position="949"/>
        <end position="1335"/>
    </location>
</feature>
<feature type="compositionally biased region" description="Low complexity" evidence="1">
    <location>
        <begin position="952"/>
        <end position="972"/>
    </location>
</feature>
<feature type="compositionally biased region" description="Basic and acidic residues" evidence="1">
    <location>
        <begin position="1"/>
        <end position="11"/>
    </location>
</feature>
<feature type="compositionally biased region" description="Basic and acidic residues" evidence="1">
    <location>
        <begin position="117"/>
        <end position="128"/>
    </location>
</feature>
<sequence>MSGYDRWRDPGEPSWMVEPTTEWHPQFPGQRYPGDIGIQQVTPRSSRGRATATGRAEVVPLVPVDPDGTYRGRRGWDDHGGDPDDHGHQTWYDRHGGSEQQHRGDARHSPTDPYARLADRTDRPRDPRPAGPPPPADPWRGGAPAPADTWHTPPGRPVDRDPGPEWEQGGRHGGRPRPETSGRTFPETGGRTFPETGGRSHSETGGRTYPEAGGRTTPAGHGRSYPPVSPAPAPGRGWISEPEEHRPAAGHHRHGVPEERPTSPAGRYGPRPHEPAPGRYREDDWAGQRPGTGWEVPRDPHTPADRYDHPTDSRPHRPQQPQSQSPNRPGPQPNRPGPQPNLPWPATRDTGPATQPWTGRRDDPQSVTSRHDEPQSWTGRRDEPQSWTGRHDDPQSWTGRSADPPTQPRRPADPAPPTHPTPPHQHVDRDDRTGTSPYQRWAPTPDSVHRQPGQWQPRPPESQWPAQPAETTGRDAYRPRPPSTRDDTTHAGPGWSTDADEHPRTHPQSGWAPDREEPTRHGTYRDQHPPTGRTGVPPRPATDWEFRPAAQYPVGPPLPDEDRLTADDFRPVDDFRPRGPRPPAEPATTAPPVEPAAPPVEPETTLAPAESAAKPVAPGTTAPPAEPAAPPVASDGAVPPAVPETTVPPAAQATAAVPPVPAGPPPVADDVTGPEGPAVPDDQGVHAAVRPRPGPENLAPQVPDVTGDDRAGQRHISPAADDTGPVVDLDRPGTVRDDDHPGPGPDAQDASPPDDQNADQPPVAVPVDPVTGRDTATSPAPAAPDGDPTVRAHGDPNAASDGNPTVTVVAEPTTDDGPVPGPDAEPTAAASTQVPTTKADDGPVSDADGLPRESEQAASGPDERPASGVEEPPTFGTDGPSTSEEHGSLTPGAEKSEPAPIVATWHEGLPVARVSPDGPTLADPPEVPTPAAASPFSGTVTLDWIPAAAAATEQVPQPVTSPTVPDDTSTEPAAEPVPVAVSDSLDGVGPPTVVAAHGEAPGPGPAAAPPSATAPSTPAPPVATPPTEQPPPSDEKPATAQPPPSDEKPATAQQPSTDEKSQVDGKPSAEGGPQADGKPSTEREPQAGQPAASEQPPGDADGPDVPPAGEPTPGGESAENLAVGPVTSGPLTSGGVEAGRSGLAGTRPEPAPQPSMAVTAQVSPAPSKPTPPDPTAVTAQVSPVPSEPSPPAPTAAGRVVPTPERSAAPVTIAADDPAGADAWFRPKQRAVPPSSEPTPEQDTRASGTPSEPLASATPTPPTSRPVSTPPAPPDFRPVSAPPAFPVSAPPARPVSGPPGQEAGSHQGGQVPGAPVPGADLPVRPWPGPAGAAQPDPEQLLTAYRWRLHPQTLREVVDDPDGLRTVRAGLTDKLDSAVDNRSRARLLSLRAVVSRLLGDLDDALDDGRLALTYAEATGELRRTALVQARLARVLQWRGEYAEADRLLARANSPELPDRLRATLHEHFARSCHEQGRLVEACQHFELALNLRRGEDRELIARTEVALDAVLARIERDGFGPLPRHRDEILQTDRPPVPSLDEESGHWGYADAAGELAVAARYAEVQPFREGVAWVRRPDVDGWELIDATGTTLIEPSYLAVRSFSDGLAWVSRDGSGGWLAVDTADRVVVAAAFDDVRPFRGGVAAVRVAGGWGAVDHSGQLVVPPRYDGFTTPLADGRYVDGFTEEGLAVVDLGGRRGVLDRSGRMLVPPTHSALVIHPVAFLVRDGAGRWGALDRRGDPLIEPAHGSRARVAAEIDRLLADANPLL</sequence>
<feature type="compositionally biased region" description="Pro residues" evidence="1">
    <location>
        <begin position="658"/>
        <end position="667"/>
    </location>
</feature>
<feature type="compositionally biased region" description="Basic and acidic residues" evidence="1">
    <location>
        <begin position="560"/>
        <end position="577"/>
    </location>
</feature>
<dbReference type="SUPFAM" id="SSF48452">
    <property type="entry name" value="TPR-like"/>
    <property type="match status" value="1"/>
</dbReference>
<feature type="compositionally biased region" description="Low complexity" evidence="1">
    <location>
        <begin position="602"/>
        <end position="623"/>
    </location>
</feature>
<feature type="compositionally biased region" description="Basic and acidic residues" evidence="1">
    <location>
        <begin position="513"/>
        <end position="528"/>
    </location>
</feature>
<feature type="compositionally biased region" description="Pro residues" evidence="1">
    <location>
        <begin position="1258"/>
        <end position="1296"/>
    </location>
</feature>
<feature type="compositionally biased region" description="Basic and acidic residues" evidence="1">
    <location>
        <begin position="68"/>
        <end position="110"/>
    </location>
</feature>
<proteinExistence type="predicted"/>
<evidence type="ECO:0000313" key="3">
    <source>
        <dbReference type="Proteomes" id="UP001219605"/>
    </source>
</evidence>
<feature type="compositionally biased region" description="Pro residues" evidence="1">
    <location>
        <begin position="592"/>
        <end position="601"/>
    </location>
</feature>
<feature type="compositionally biased region" description="Basic and acidic residues" evidence="1">
    <location>
        <begin position="296"/>
        <end position="315"/>
    </location>
</feature>
<dbReference type="RefSeq" id="WP_275031010.1">
    <property type="nucleotide sequence ID" value="NZ_CP118615.1"/>
</dbReference>
<protein>
    <submittedName>
        <fullName evidence="2">WG repeat-containing protein</fullName>
    </submittedName>
</protein>
<dbReference type="EMBL" id="CP118615">
    <property type="protein sequence ID" value="WDZ84450.1"/>
    <property type="molecule type" value="Genomic_DNA"/>
</dbReference>
<reference evidence="2 3" key="1">
    <citation type="submission" date="2023-02" db="EMBL/GenBank/DDBJ databases">
        <authorList>
            <person name="Mo P."/>
        </authorList>
    </citation>
    <scope>NUCLEOTIDE SEQUENCE [LARGE SCALE GENOMIC DNA]</scope>
    <source>
        <strain evidence="2 3">HUAS 3</strain>
    </source>
</reference>
<feature type="compositionally biased region" description="Basic and acidic residues" evidence="1">
    <location>
        <begin position="271"/>
        <end position="286"/>
    </location>
</feature>
<evidence type="ECO:0000256" key="1">
    <source>
        <dbReference type="SAM" id="MobiDB-lite"/>
    </source>
</evidence>
<feature type="compositionally biased region" description="Low complexity" evidence="1">
    <location>
        <begin position="138"/>
        <end position="148"/>
    </location>
</feature>
<feature type="compositionally biased region" description="Polar residues" evidence="1">
    <location>
        <begin position="1237"/>
        <end position="1247"/>
    </location>
</feature>
<feature type="compositionally biased region" description="Pro residues" evidence="1">
    <location>
        <begin position="328"/>
        <end position="343"/>
    </location>
</feature>
<feature type="compositionally biased region" description="Basic and acidic residues" evidence="1">
    <location>
        <begin position="728"/>
        <end position="741"/>
    </location>
</feature>
<organism evidence="2 3">
    <name type="scientific">Micromonospora cathayae</name>
    <dbReference type="NCBI Taxonomy" id="3028804"/>
    <lineage>
        <taxon>Bacteria</taxon>
        <taxon>Bacillati</taxon>
        <taxon>Actinomycetota</taxon>
        <taxon>Actinomycetes</taxon>
        <taxon>Micromonosporales</taxon>
        <taxon>Micromonosporaceae</taxon>
        <taxon>Micromonospora</taxon>
    </lineage>
</organism>
<dbReference type="Proteomes" id="UP001219605">
    <property type="component" value="Chromosome"/>
</dbReference>
<gene>
    <name evidence="2" type="ORF">PVK37_29095</name>
</gene>
<keyword evidence="3" id="KW-1185">Reference proteome</keyword>